<reference evidence="2 3" key="1">
    <citation type="submission" date="2019-08" db="EMBL/GenBank/DDBJ databases">
        <title>Antarcticibacterium arcticum sp. nov., a bacterium isolated from marine sediment of the Canadian Beaufort Sea.</title>
        <authorList>
            <person name="Lee Y.M."/>
            <person name="Baek K."/>
            <person name="Lee D.-H."/>
            <person name="Shin S.C."/>
            <person name="Jin Y.K."/>
            <person name="Park Y."/>
        </authorList>
    </citation>
    <scope>NUCLEOTIDE SEQUENCE [LARGE SCALE GENOMIC DNA]</scope>
    <source>
        <strain evidence="2 3">PAMC 28998</strain>
    </source>
</reference>
<name>A0A5B8YI23_9FLAO</name>
<organism evidence="2 3">
    <name type="scientific">Antarcticibacterium arcticum</name>
    <dbReference type="NCBI Taxonomy" id="2585771"/>
    <lineage>
        <taxon>Bacteria</taxon>
        <taxon>Pseudomonadati</taxon>
        <taxon>Bacteroidota</taxon>
        <taxon>Flavobacteriia</taxon>
        <taxon>Flavobacteriales</taxon>
        <taxon>Flavobacteriaceae</taxon>
        <taxon>Antarcticibacterium</taxon>
    </lineage>
</organism>
<dbReference type="RefSeq" id="WP_146830733.1">
    <property type="nucleotide sequence ID" value="NZ_CP042476.1"/>
</dbReference>
<dbReference type="InterPro" id="IPR008969">
    <property type="entry name" value="CarboxyPept-like_regulatory"/>
</dbReference>
<feature type="region of interest" description="Disordered" evidence="1">
    <location>
        <begin position="1"/>
        <end position="23"/>
    </location>
</feature>
<dbReference type="OrthoDB" id="956632at2"/>
<evidence type="ECO:0000313" key="3">
    <source>
        <dbReference type="Proteomes" id="UP000321954"/>
    </source>
</evidence>
<proteinExistence type="predicted"/>
<sequence length="152" mass="17225">MPFISCSVDSKPESNCYSQTNPPRNNQKVSIEQGLWGDVWFWSGDFMPVGRGTICQVKREVYVYELTTNADVEQIGFTPFYSAINTNLVAMVESDSDGFFQVELEPGDYSLFVKEDGKFYSNFHSSTAIFPVTINSNQVSEVRFDVTYKATF</sequence>
<keyword evidence="3" id="KW-1185">Reference proteome</keyword>
<evidence type="ECO:0000313" key="2">
    <source>
        <dbReference type="EMBL" id="QED36678.1"/>
    </source>
</evidence>
<accession>A0A5B8YI23</accession>
<gene>
    <name evidence="2" type="ORF">FK178_02645</name>
</gene>
<evidence type="ECO:0000256" key="1">
    <source>
        <dbReference type="SAM" id="MobiDB-lite"/>
    </source>
</evidence>
<evidence type="ECO:0008006" key="4">
    <source>
        <dbReference type="Google" id="ProtNLM"/>
    </source>
</evidence>
<dbReference type="KEGG" id="anp:FK178_02645"/>
<feature type="compositionally biased region" description="Polar residues" evidence="1">
    <location>
        <begin position="13"/>
        <end position="23"/>
    </location>
</feature>
<protein>
    <recommendedName>
        <fullName evidence="4">Carboxypeptidase regulatory-like domain-containing protein</fullName>
    </recommendedName>
</protein>
<dbReference type="EMBL" id="CP042476">
    <property type="protein sequence ID" value="QED36678.1"/>
    <property type="molecule type" value="Genomic_DNA"/>
</dbReference>
<dbReference type="Proteomes" id="UP000321954">
    <property type="component" value="Chromosome"/>
</dbReference>
<dbReference type="AlphaFoldDB" id="A0A5B8YI23"/>
<dbReference type="SUPFAM" id="SSF49464">
    <property type="entry name" value="Carboxypeptidase regulatory domain-like"/>
    <property type="match status" value="1"/>
</dbReference>